<dbReference type="PANTHER" id="PTHR43664:SF1">
    <property type="entry name" value="BETA-METHYLMALYL-COA DEHYDRATASE"/>
    <property type="match status" value="1"/>
</dbReference>
<evidence type="ECO:0000313" key="2">
    <source>
        <dbReference type="Proteomes" id="UP001164439"/>
    </source>
</evidence>
<keyword evidence="2" id="KW-1185">Reference proteome</keyword>
<sequence>MAQTEDDRPIDVDSLKVGSCFSETRHITEADIAAFAVLVGDTGRHHMAGQAERVMAHGLLTASLATKVGGRLHFIARRMDWEFLKPVWAGDTIEAKVTVISLGEARSGVAVEFELVIENQHGEPVLRGGSNGVIRR</sequence>
<evidence type="ECO:0000313" key="1">
    <source>
        <dbReference type="EMBL" id="WAZ19612.1"/>
    </source>
</evidence>
<dbReference type="InterPro" id="IPR052342">
    <property type="entry name" value="MCH/BMMD"/>
</dbReference>
<organism evidence="1 2">
    <name type="scientific">Streptomyces cinnabarinus</name>
    <dbReference type="NCBI Taxonomy" id="67287"/>
    <lineage>
        <taxon>Bacteria</taxon>
        <taxon>Bacillati</taxon>
        <taxon>Actinomycetota</taxon>
        <taxon>Actinomycetes</taxon>
        <taxon>Kitasatosporales</taxon>
        <taxon>Streptomycetaceae</taxon>
        <taxon>Streptomyces</taxon>
    </lineage>
</organism>
<accession>A0ABY7K8Y6</accession>
<name>A0ABY7K8Y6_9ACTN</name>
<dbReference type="InterPro" id="IPR029069">
    <property type="entry name" value="HotDog_dom_sf"/>
</dbReference>
<dbReference type="EMBL" id="CP114413">
    <property type="protein sequence ID" value="WAZ19612.1"/>
    <property type="molecule type" value="Genomic_DNA"/>
</dbReference>
<reference evidence="1" key="1">
    <citation type="submission" date="2022-12" db="EMBL/GenBank/DDBJ databases">
        <authorList>
            <person name="Ruckert C."/>
            <person name="Busche T."/>
            <person name="Kalinowski J."/>
            <person name="Wittmann C."/>
        </authorList>
    </citation>
    <scope>NUCLEOTIDE SEQUENCE</scope>
    <source>
        <strain evidence="1">DSM 40467</strain>
    </source>
</reference>
<dbReference type="RefSeq" id="WP_269657304.1">
    <property type="nucleotide sequence ID" value="NZ_CP114413.1"/>
</dbReference>
<protein>
    <submittedName>
        <fullName evidence="1">MaoC/PaaZ C-terminal domain-containing protein</fullName>
    </submittedName>
</protein>
<dbReference type="Gene3D" id="3.10.129.10">
    <property type="entry name" value="Hotdog Thioesterase"/>
    <property type="match status" value="1"/>
</dbReference>
<dbReference type="Proteomes" id="UP001164439">
    <property type="component" value="Chromosome"/>
</dbReference>
<dbReference type="SUPFAM" id="SSF54637">
    <property type="entry name" value="Thioesterase/thiol ester dehydrase-isomerase"/>
    <property type="match status" value="1"/>
</dbReference>
<dbReference type="PANTHER" id="PTHR43664">
    <property type="entry name" value="MONOAMINE OXIDASE-RELATED"/>
    <property type="match status" value="1"/>
</dbReference>
<proteinExistence type="predicted"/>
<gene>
    <name evidence="1" type="ORF">STRCI_000673</name>
</gene>